<sequence length="79" mass="8390">MIDSLEVLPPQDQVRPCALSSSPHPAGLAFGPFDRSSPPGAYSLPPVPLVTPPRPLTLWMSAASFISAAKDNAARRLRP</sequence>
<comment type="caution">
    <text evidence="2">The sequence shown here is derived from an EMBL/GenBank/DDBJ whole genome shotgun (WGS) entry which is preliminary data.</text>
</comment>
<accession>A0A9Q1G8Z8</accession>
<proteinExistence type="predicted"/>
<keyword evidence="3" id="KW-1185">Reference proteome</keyword>
<protein>
    <submittedName>
        <fullName evidence="2">Uncharacterized protein</fullName>
    </submittedName>
</protein>
<evidence type="ECO:0000256" key="1">
    <source>
        <dbReference type="SAM" id="MobiDB-lite"/>
    </source>
</evidence>
<reference evidence="2" key="1">
    <citation type="journal article" date="2023" name="Science">
        <title>Genome structures resolve the early diversification of teleost fishes.</title>
        <authorList>
            <person name="Parey E."/>
            <person name="Louis A."/>
            <person name="Montfort J."/>
            <person name="Bouchez O."/>
            <person name="Roques C."/>
            <person name="Iampietro C."/>
            <person name="Lluch J."/>
            <person name="Castinel A."/>
            <person name="Donnadieu C."/>
            <person name="Desvignes T."/>
            <person name="Floi Bucao C."/>
            <person name="Jouanno E."/>
            <person name="Wen M."/>
            <person name="Mejri S."/>
            <person name="Dirks R."/>
            <person name="Jansen H."/>
            <person name="Henkel C."/>
            <person name="Chen W.J."/>
            <person name="Zahm M."/>
            <person name="Cabau C."/>
            <person name="Klopp C."/>
            <person name="Thompson A.W."/>
            <person name="Robinson-Rechavi M."/>
            <person name="Braasch I."/>
            <person name="Lecointre G."/>
            <person name="Bobe J."/>
            <person name="Postlethwait J.H."/>
            <person name="Berthelot C."/>
            <person name="Roest Crollius H."/>
            <person name="Guiguen Y."/>
        </authorList>
    </citation>
    <scope>NUCLEOTIDE SEQUENCE</scope>
    <source>
        <strain evidence="2">WJC10195</strain>
    </source>
</reference>
<dbReference type="AlphaFoldDB" id="A0A9Q1G8Z8"/>
<dbReference type="EMBL" id="JAINUF010000001">
    <property type="protein sequence ID" value="KAJ8379672.1"/>
    <property type="molecule type" value="Genomic_DNA"/>
</dbReference>
<gene>
    <name evidence="2" type="ORF">SKAU_G00004500</name>
</gene>
<evidence type="ECO:0000313" key="3">
    <source>
        <dbReference type="Proteomes" id="UP001152622"/>
    </source>
</evidence>
<organism evidence="2 3">
    <name type="scientific">Synaphobranchus kaupii</name>
    <name type="common">Kaup's arrowtooth eel</name>
    <dbReference type="NCBI Taxonomy" id="118154"/>
    <lineage>
        <taxon>Eukaryota</taxon>
        <taxon>Metazoa</taxon>
        <taxon>Chordata</taxon>
        <taxon>Craniata</taxon>
        <taxon>Vertebrata</taxon>
        <taxon>Euteleostomi</taxon>
        <taxon>Actinopterygii</taxon>
        <taxon>Neopterygii</taxon>
        <taxon>Teleostei</taxon>
        <taxon>Anguilliformes</taxon>
        <taxon>Synaphobranchidae</taxon>
        <taxon>Synaphobranchus</taxon>
    </lineage>
</organism>
<feature type="region of interest" description="Disordered" evidence="1">
    <location>
        <begin position="1"/>
        <end position="21"/>
    </location>
</feature>
<dbReference type="Proteomes" id="UP001152622">
    <property type="component" value="Chromosome 1"/>
</dbReference>
<name>A0A9Q1G8Z8_SYNKA</name>
<evidence type="ECO:0000313" key="2">
    <source>
        <dbReference type="EMBL" id="KAJ8379672.1"/>
    </source>
</evidence>